<dbReference type="GO" id="GO:0003700">
    <property type="term" value="F:DNA-binding transcription factor activity"/>
    <property type="evidence" value="ECO:0007669"/>
    <property type="project" value="InterPro"/>
</dbReference>
<keyword evidence="1" id="KW-0663">Pyridoxal phosphate</keyword>
<dbReference type="PROSITE" id="PS50949">
    <property type="entry name" value="HTH_GNTR"/>
    <property type="match status" value="1"/>
</dbReference>
<keyword evidence="4" id="KW-0804">Transcription</keyword>
<evidence type="ECO:0000256" key="4">
    <source>
        <dbReference type="ARBA" id="ARBA00023163"/>
    </source>
</evidence>
<organism evidence="7 8">
    <name type="scientific">Actinomadura bangladeshensis</name>
    <dbReference type="NCBI Taxonomy" id="453573"/>
    <lineage>
        <taxon>Bacteria</taxon>
        <taxon>Bacillati</taxon>
        <taxon>Actinomycetota</taxon>
        <taxon>Actinomycetes</taxon>
        <taxon>Streptosporangiales</taxon>
        <taxon>Thermomonosporaceae</taxon>
        <taxon>Actinomadura</taxon>
    </lineage>
</organism>
<dbReference type="SMART" id="SM00345">
    <property type="entry name" value="HTH_GNTR"/>
    <property type="match status" value="1"/>
</dbReference>
<dbReference type="Pfam" id="PF00392">
    <property type="entry name" value="GntR"/>
    <property type="match status" value="1"/>
</dbReference>
<evidence type="ECO:0000256" key="2">
    <source>
        <dbReference type="ARBA" id="ARBA00023015"/>
    </source>
</evidence>
<dbReference type="Gene3D" id="1.10.10.10">
    <property type="entry name" value="Winged helix-like DNA-binding domain superfamily/Winged helix DNA-binding domain"/>
    <property type="match status" value="1"/>
</dbReference>
<dbReference type="InterPro" id="IPR051446">
    <property type="entry name" value="HTH_trans_reg/aminotransferase"/>
</dbReference>
<feature type="domain" description="HTH gntR-type" evidence="6">
    <location>
        <begin position="30"/>
        <end position="98"/>
    </location>
</feature>
<evidence type="ECO:0000256" key="3">
    <source>
        <dbReference type="ARBA" id="ARBA00023125"/>
    </source>
</evidence>
<dbReference type="EMBL" id="JAAGLI010001153">
    <property type="protein sequence ID" value="NEA29224.1"/>
    <property type="molecule type" value="Genomic_DNA"/>
</dbReference>
<name>A0A6L9QZ71_9ACTN</name>
<dbReference type="InterPro" id="IPR000524">
    <property type="entry name" value="Tscrpt_reg_HTH_GntR"/>
</dbReference>
<proteinExistence type="predicted"/>
<evidence type="ECO:0000256" key="5">
    <source>
        <dbReference type="SAM" id="MobiDB-lite"/>
    </source>
</evidence>
<keyword evidence="3" id="KW-0238">DNA-binding</keyword>
<evidence type="ECO:0000313" key="8">
    <source>
        <dbReference type="Proteomes" id="UP000475532"/>
    </source>
</evidence>
<evidence type="ECO:0000313" key="7">
    <source>
        <dbReference type="EMBL" id="NEA29224.1"/>
    </source>
</evidence>
<feature type="region of interest" description="Disordered" evidence="5">
    <location>
        <begin position="1"/>
        <end position="26"/>
    </location>
</feature>
<dbReference type="CDD" id="cd07377">
    <property type="entry name" value="WHTH_GntR"/>
    <property type="match status" value="1"/>
</dbReference>
<accession>A0A6L9QZ71</accession>
<feature type="non-terminal residue" evidence="7">
    <location>
        <position position="104"/>
    </location>
</feature>
<dbReference type="RefSeq" id="WP_163063938.1">
    <property type="nucleotide sequence ID" value="NZ_JAAGLI010001153.1"/>
</dbReference>
<evidence type="ECO:0000256" key="1">
    <source>
        <dbReference type="ARBA" id="ARBA00022898"/>
    </source>
</evidence>
<evidence type="ECO:0000259" key="6">
    <source>
        <dbReference type="PROSITE" id="PS50949"/>
    </source>
</evidence>
<dbReference type="Proteomes" id="UP000475532">
    <property type="component" value="Unassembled WGS sequence"/>
</dbReference>
<dbReference type="PANTHER" id="PTHR46577:SF1">
    <property type="entry name" value="HTH-TYPE TRANSCRIPTIONAL REGULATORY PROTEIN GABR"/>
    <property type="match status" value="1"/>
</dbReference>
<dbReference type="InterPro" id="IPR036388">
    <property type="entry name" value="WH-like_DNA-bd_sf"/>
</dbReference>
<dbReference type="GO" id="GO:0003677">
    <property type="term" value="F:DNA binding"/>
    <property type="evidence" value="ECO:0007669"/>
    <property type="project" value="UniProtKB-KW"/>
</dbReference>
<protein>
    <submittedName>
        <fullName evidence="7">Winged helix-turn-helix transcriptional regulator</fullName>
    </submittedName>
</protein>
<gene>
    <name evidence="7" type="ORF">G3I70_42980</name>
</gene>
<reference evidence="7 8" key="1">
    <citation type="submission" date="2020-01" db="EMBL/GenBank/DDBJ databases">
        <title>Insect and environment-associated Actinomycetes.</title>
        <authorList>
            <person name="Currrie C."/>
            <person name="Chevrette M."/>
            <person name="Carlson C."/>
            <person name="Stubbendieck R."/>
            <person name="Wendt-Pienkowski E."/>
        </authorList>
    </citation>
    <scope>NUCLEOTIDE SEQUENCE [LARGE SCALE GENOMIC DNA]</scope>
    <source>
        <strain evidence="7 8">SID10258</strain>
    </source>
</reference>
<sequence length="104" mass="11012">MHRSNGDEPDRAITRGSDFLQLDPADAPPGGLSDWLARRLRDAIADGRLPIGGRLPPTRVLAADLRVSRGVVTDAYQRLVDDGHIAGRGRAGTVVVAAPLTPPT</sequence>
<dbReference type="AlphaFoldDB" id="A0A6L9QZ71"/>
<dbReference type="PANTHER" id="PTHR46577">
    <property type="entry name" value="HTH-TYPE TRANSCRIPTIONAL REGULATORY PROTEIN GABR"/>
    <property type="match status" value="1"/>
</dbReference>
<feature type="compositionally biased region" description="Basic and acidic residues" evidence="5">
    <location>
        <begin position="1"/>
        <end position="13"/>
    </location>
</feature>
<comment type="caution">
    <text evidence="7">The sequence shown here is derived from an EMBL/GenBank/DDBJ whole genome shotgun (WGS) entry which is preliminary data.</text>
</comment>
<dbReference type="InterPro" id="IPR036390">
    <property type="entry name" value="WH_DNA-bd_sf"/>
</dbReference>
<dbReference type="SUPFAM" id="SSF46785">
    <property type="entry name" value="Winged helix' DNA-binding domain"/>
    <property type="match status" value="1"/>
</dbReference>
<keyword evidence="2" id="KW-0805">Transcription regulation</keyword>